<proteinExistence type="predicted"/>
<dbReference type="Proteomes" id="UP001165090">
    <property type="component" value="Unassembled WGS sequence"/>
</dbReference>
<dbReference type="EMBL" id="BSDZ01000024">
    <property type="protein sequence ID" value="GLI65616.1"/>
    <property type="molecule type" value="Genomic_DNA"/>
</dbReference>
<evidence type="ECO:0000256" key="1">
    <source>
        <dbReference type="SAM" id="MobiDB-lite"/>
    </source>
</evidence>
<keyword evidence="3" id="KW-1185">Reference proteome</keyword>
<gene>
    <name evidence="2" type="ORF">VaNZ11_009182</name>
</gene>
<feature type="compositionally biased region" description="Low complexity" evidence="1">
    <location>
        <begin position="1"/>
        <end position="11"/>
    </location>
</feature>
<feature type="region of interest" description="Disordered" evidence="1">
    <location>
        <begin position="1"/>
        <end position="34"/>
    </location>
</feature>
<feature type="compositionally biased region" description="Low complexity" evidence="1">
    <location>
        <begin position="21"/>
        <end position="34"/>
    </location>
</feature>
<reference evidence="2 3" key="1">
    <citation type="journal article" date="2023" name="IScience">
        <title>Expanded male sex-determining region conserved during the evolution of homothallism in the green alga Volvox.</title>
        <authorList>
            <person name="Yamamoto K."/>
            <person name="Matsuzaki R."/>
            <person name="Mahakham W."/>
            <person name="Heman W."/>
            <person name="Sekimoto H."/>
            <person name="Kawachi M."/>
            <person name="Minakuchi Y."/>
            <person name="Toyoda A."/>
            <person name="Nozaki H."/>
        </authorList>
    </citation>
    <scope>NUCLEOTIDE SEQUENCE [LARGE SCALE GENOMIC DNA]</scope>
    <source>
        <strain evidence="2 3">NIES-4468</strain>
    </source>
</reference>
<evidence type="ECO:0000313" key="2">
    <source>
        <dbReference type="EMBL" id="GLI65616.1"/>
    </source>
</evidence>
<feature type="non-terminal residue" evidence="2">
    <location>
        <position position="1"/>
    </location>
</feature>
<evidence type="ECO:0000313" key="3">
    <source>
        <dbReference type="Proteomes" id="UP001165090"/>
    </source>
</evidence>
<accession>A0ABQ5S8U9</accession>
<name>A0ABQ5S8U9_9CHLO</name>
<sequence length="143" mass="13308">GGGGSSDQRGSGQPGAPPSPLRGRPGGSASQSAVGVGAAGVGVGAVGSVAGRYGSRVADSPLRSAVATDPNVRGVAGQADVLKGPAAAAAANGASAAADRLAGDFSRLQGPSAVAAAAAGMPRQAGANAALPYVLANGRVKLR</sequence>
<organism evidence="2 3">
    <name type="scientific">Volvox africanus</name>
    <dbReference type="NCBI Taxonomy" id="51714"/>
    <lineage>
        <taxon>Eukaryota</taxon>
        <taxon>Viridiplantae</taxon>
        <taxon>Chlorophyta</taxon>
        <taxon>core chlorophytes</taxon>
        <taxon>Chlorophyceae</taxon>
        <taxon>CS clade</taxon>
        <taxon>Chlamydomonadales</taxon>
        <taxon>Volvocaceae</taxon>
        <taxon>Volvox</taxon>
    </lineage>
</organism>
<comment type="caution">
    <text evidence="2">The sequence shown here is derived from an EMBL/GenBank/DDBJ whole genome shotgun (WGS) entry which is preliminary data.</text>
</comment>
<protein>
    <submittedName>
        <fullName evidence="2">Uncharacterized protein</fullName>
    </submittedName>
</protein>